<evidence type="ECO:0000313" key="4">
    <source>
        <dbReference type="Proteomes" id="UP000189935"/>
    </source>
</evidence>
<dbReference type="OrthoDB" id="9790469at2"/>
<dbReference type="PIRSF" id="PIRSF010256">
    <property type="entry name" value="CoxE_vWa"/>
    <property type="match status" value="1"/>
</dbReference>
<dbReference type="AlphaFoldDB" id="A0A1M7C8R6"/>
<dbReference type="Gene3D" id="3.40.50.410">
    <property type="entry name" value="von Willebrand factor, type A domain"/>
    <property type="match status" value="1"/>
</dbReference>
<dbReference type="RefSeq" id="WP_079543613.1">
    <property type="nucleotide sequence ID" value="NZ_LT670844.1"/>
</dbReference>
<name>A0A1M7C8R6_9BRAD</name>
<evidence type="ECO:0000256" key="1">
    <source>
        <dbReference type="SAM" id="MobiDB-lite"/>
    </source>
</evidence>
<dbReference type="Pfam" id="PF05762">
    <property type="entry name" value="VWA_CoxE"/>
    <property type="match status" value="1"/>
</dbReference>
<dbReference type="SUPFAM" id="SSF53300">
    <property type="entry name" value="vWA-like"/>
    <property type="match status" value="1"/>
</dbReference>
<evidence type="ECO:0000259" key="2">
    <source>
        <dbReference type="SMART" id="SM00327"/>
    </source>
</evidence>
<dbReference type="InterPro" id="IPR011195">
    <property type="entry name" value="UCP010256"/>
</dbReference>
<feature type="region of interest" description="Disordered" evidence="1">
    <location>
        <begin position="95"/>
        <end position="127"/>
    </location>
</feature>
<feature type="compositionally biased region" description="Polar residues" evidence="1">
    <location>
        <begin position="113"/>
        <end position="127"/>
    </location>
</feature>
<dbReference type="PANTHER" id="PTHR39338">
    <property type="entry name" value="BLL5662 PROTEIN-RELATED"/>
    <property type="match status" value="1"/>
</dbReference>
<reference evidence="3 4" key="1">
    <citation type="submission" date="2016-11" db="EMBL/GenBank/DDBJ databases">
        <authorList>
            <person name="Jaros S."/>
            <person name="Januszkiewicz K."/>
            <person name="Wedrychowicz H."/>
        </authorList>
    </citation>
    <scope>NUCLEOTIDE SEQUENCE [LARGE SCALE GENOMIC DNA]</scope>
    <source>
        <strain evidence="3 4">GAS499</strain>
    </source>
</reference>
<dbReference type="CDD" id="cd00198">
    <property type="entry name" value="vWFA"/>
    <property type="match status" value="1"/>
</dbReference>
<dbReference type="InterPro" id="IPR002035">
    <property type="entry name" value="VWF_A"/>
</dbReference>
<dbReference type="Proteomes" id="UP000189935">
    <property type="component" value="Chromosome I"/>
</dbReference>
<dbReference type="InterPro" id="IPR036465">
    <property type="entry name" value="vWFA_dom_sf"/>
</dbReference>
<organism evidence="3 4">
    <name type="scientific">Bradyrhizobium lablabi</name>
    <dbReference type="NCBI Taxonomy" id="722472"/>
    <lineage>
        <taxon>Bacteria</taxon>
        <taxon>Pseudomonadati</taxon>
        <taxon>Pseudomonadota</taxon>
        <taxon>Alphaproteobacteria</taxon>
        <taxon>Hyphomicrobiales</taxon>
        <taxon>Nitrobacteraceae</taxon>
        <taxon>Bradyrhizobium</taxon>
    </lineage>
</organism>
<dbReference type="SMART" id="SM00327">
    <property type="entry name" value="VWA"/>
    <property type="match status" value="1"/>
</dbReference>
<dbReference type="EMBL" id="LT670844">
    <property type="protein sequence ID" value="SHL63621.1"/>
    <property type="molecule type" value="Genomic_DNA"/>
</dbReference>
<dbReference type="InterPro" id="IPR008912">
    <property type="entry name" value="Uncharacterised_CoxE"/>
</dbReference>
<evidence type="ECO:0000313" key="3">
    <source>
        <dbReference type="EMBL" id="SHL63621.1"/>
    </source>
</evidence>
<sequence length="399" mass="44361">MTASTTTPVTGLIADNVIGFARALRAAGIPVGPGAVIDALKALRLIEIGSRADVFTTLEAIFVKRHEHALIFAQAFDLFFRAAEDWKHMLDSVPLPEHAKKKPPPASRRVQEALSQPRTSEVPQAQEQDLKLSVSDKEVLQKKDFAQMSAAEIAEVTRAIAEMKLPQAELRTRRYQPDPRGLRLDMRRTLRGSLRTGGDIIDIHRLGRIDKPAPIVALLDISGSMSEYTRLFLHFLHAITDARKRVSVFLFGTRLTNVTRALRARDPDEALASCSSTVEDWAGGTRIATSLHTFNKLWGRRVLGQGAIVLLISDGLEREADAKLAFEMDRLHRSCRRLIWLNPLLRYGGFEAKAQGIKMMLPHVDEFRPVHNLSSIQGLIEALSSVPPPHHRSLIRSAA</sequence>
<accession>A0A1M7C8R6</accession>
<gene>
    <name evidence="3" type="ORF">SAMN05444159_6414</name>
</gene>
<dbReference type="PANTHER" id="PTHR39338:SF6">
    <property type="entry name" value="BLL5662 PROTEIN"/>
    <property type="match status" value="1"/>
</dbReference>
<feature type="domain" description="VWFA" evidence="2">
    <location>
        <begin position="212"/>
        <end position="375"/>
    </location>
</feature>
<protein>
    <recommendedName>
        <fullName evidence="2">VWFA domain-containing protein</fullName>
    </recommendedName>
</protein>
<proteinExistence type="predicted"/>